<gene>
    <name evidence="1" type="ORF">G2W53_013931</name>
</gene>
<dbReference type="AlphaFoldDB" id="A0A834TZK5"/>
<protein>
    <submittedName>
        <fullName evidence="1">Retrovirus-related Pol polyprotein from transposon TNT 1-94</fullName>
    </submittedName>
</protein>
<sequence>MATKYEVEKFDGGSKFSMWKIRMLSVLILQDLWQAIEDKFAVSVTKEQRLVIKKKVLGAIFMSVTNSVLREIAGEDTAAKVWKKLEELLGESGHVKKYCLGGASSAKGSEVDAGIASLVMEEMCGGVMSMAKGLPGKANIWK</sequence>
<accession>A0A834TZK5</accession>
<keyword evidence="2" id="KW-1185">Reference proteome</keyword>
<organism evidence="1 2">
    <name type="scientific">Senna tora</name>
    <dbReference type="NCBI Taxonomy" id="362788"/>
    <lineage>
        <taxon>Eukaryota</taxon>
        <taxon>Viridiplantae</taxon>
        <taxon>Streptophyta</taxon>
        <taxon>Embryophyta</taxon>
        <taxon>Tracheophyta</taxon>
        <taxon>Spermatophyta</taxon>
        <taxon>Magnoliopsida</taxon>
        <taxon>eudicotyledons</taxon>
        <taxon>Gunneridae</taxon>
        <taxon>Pentapetalae</taxon>
        <taxon>rosids</taxon>
        <taxon>fabids</taxon>
        <taxon>Fabales</taxon>
        <taxon>Fabaceae</taxon>
        <taxon>Caesalpinioideae</taxon>
        <taxon>Cassia clade</taxon>
        <taxon>Senna</taxon>
    </lineage>
</organism>
<reference evidence="1" key="1">
    <citation type="submission" date="2020-09" db="EMBL/GenBank/DDBJ databases">
        <title>Genome-Enabled Discovery of Anthraquinone Biosynthesis in Senna tora.</title>
        <authorList>
            <person name="Kang S.-H."/>
            <person name="Pandey R.P."/>
            <person name="Lee C.-M."/>
            <person name="Sim J.-S."/>
            <person name="Jeong J.-T."/>
            <person name="Choi B.-S."/>
            <person name="Jung M."/>
            <person name="Ginzburg D."/>
            <person name="Zhao K."/>
            <person name="Won S.Y."/>
            <person name="Oh T.-J."/>
            <person name="Yu Y."/>
            <person name="Kim N.-H."/>
            <person name="Lee O.R."/>
            <person name="Lee T.-H."/>
            <person name="Bashyal P."/>
            <person name="Kim T.-S."/>
            <person name="Lee W.-H."/>
            <person name="Kawkins C."/>
            <person name="Kim C.-K."/>
            <person name="Kim J.S."/>
            <person name="Ahn B.O."/>
            <person name="Rhee S.Y."/>
            <person name="Sohng J.K."/>
        </authorList>
    </citation>
    <scope>NUCLEOTIDE SEQUENCE</scope>
    <source>
        <tissue evidence="1">Leaf</tissue>
    </source>
</reference>
<dbReference type="Pfam" id="PF14223">
    <property type="entry name" value="Retrotran_gag_2"/>
    <property type="match status" value="1"/>
</dbReference>
<evidence type="ECO:0000313" key="1">
    <source>
        <dbReference type="EMBL" id="KAF7831598.1"/>
    </source>
</evidence>
<dbReference type="Proteomes" id="UP000634136">
    <property type="component" value="Unassembled WGS sequence"/>
</dbReference>
<dbReference type="OrthoDB" id="1092270at2759"/>
<proteinExistence type="predicted"/>
<name>A0A834TZK5_9FABA</name>
<evidence type="ECO:0000313" key="2">
    <source>
        <dbReference type="Proteomes" id="UP000634136"/>
    </source>
</evidence>
<dbReference type="EMBL" id="JAAIUW010000005">
    <property type="protein sequence ID" value="KAF7831598.1"/>
    <property type="molecule type" value="Genomic_DNA"/>
</dbReference>
<comment type="caution">
    <text evidence="1">The sequence shown here is derived from an EMBL/GenBank/DDBJ whole genome shotgun (WGS) entry which is preliminary data.</text>
</comment>